<feature type="chain" id="PRO_5007844183" description="ABC transporter substrate-binding protein" evidence="1">
    <location>
        <begin position="23"/>
        <end position="542"/>
    </location>
</feature>
<evidence type="ECO:0000313" key="3">
    <source>
        <dbReference type="Proteomes" id="UP000076796"/>
    </source>
</evidence>
<dbReference type="GeneID" id="97555564"/>
<evidence type="ECO:0000313" key="2">
    <source>
        <dbReference type="EMBL" id="KZS48847.1"/>
    </source>
</evidence>
<organism evidence="2 3">
    <name type="scientific">Paenibacillus glucanolyticus</name>
    <dbReference type="NCBI Taxonomy" id="59843"/>
    <lineage>
        <taxon>Bacteria</taxon>
        <taxon>Bacillati</taxon>
        <taxon>Bacillota</taxon>
        <taxon>Bacilli</taxon>
        <taxon>Bacillales</taxon>
        <taxon>Paenibacillaceae</taxon>
        <taxon>Paenibacillus</taxon>
    </lineage>
</organism>
<dbReference type="PANTHER" id="PTHR43649:SF12">
    <property type="entry name" value="DIACETYLCHITOBIOSE BINDING PROTEIN DASA"/>
    <property type="match status" value="1"/>
</dbReference>
<evidence type="ECO:0000256" key="1">
    <source>
        <dbReference type="SAM" id="SignalP"/>
    </source>
</evidence>
<dbReference type="Gene3D" id="3.40.190.10">
    <property type="entry name" value="Periplasmic binding protein-like II"/>
    <property type="match status" value="3"/>
</dbReference>
<keyword evidence="1" id="KW-0732">Signal</keyword>
<proteinExistence type="predicted"/>
<dbReference type="InterPro" id="IPR006059">
    <property type="entry name" value="SBP"/>
</dbReference>
<dbReference type="SUPFAM" id="SSF53850">
    <property type="entry name" value="Periplasmic binding protein-like II"/>
    <property type="match status" value="1"/>
</dbReference>
<dbReference type="PANTHER" id="PTHR43649">
    <property type="entry name" value="ARABINOSE-BINDING PROTEIN-RELATED"/>
    <property type="match status" value="1"/>
</dbReference>
<name>A0A163M8U8_9BACL</name>
<feature type="signal peptide" evidence="1">
    <location>
        <begin position="1"/>
        <end position="22"/>
    </location>
</feature>
<keyword evidence="3" id="KW-1185">Reference proteome</keyword>
<dbReference type="PROSITE" id="PS51257">
    <property type="entry name" value="PROKAR_LIPOPROTEIN"/>
    <property type="match status" value="1"/>
</dbReference>
<dbReference type="Pfam" id="PF01547">
    <property type="entry name" value="SBP_bac_1"/>
    <property type="match status" value="1"/>
</dbReference>
<evidence type="ECO:0008006" key="4">
    <source>
        <dbReference type="Google" id="ProtNLM"/>
    </source>
</evidence>
<dbReference type="OrthoDB" id="9787283at2"/>
<dbReference type="InterPro" id="IPR050490">
    <property type="entry name" value="Bact_solute-bd_prot1"/>
</dbReference>
<gene>
    <name evidence="2" type="ORF">AWU65_24375</name>
</gene>
<dbReference type="RefSeq" id="WP_063479608.1">
    <property type="nucleotide sequence ID" value="NZ_CP147845.1"/>
</dbReference>
<protein>
    <recommendedName>
        <fullName evidence="4">ABC transporter substrate-binding protein</fullName>
    </recommendedName>
</protein>
<dbReference type="CDD" id="cd13580">
    <property type="entry name" value="PBP2_AlgQ_like_1"/>
    <property type="match status" value="1"/>
</dbReference>
<accession>A0A163M8U8</accession>
<reference evidence="2" key="1">
    <citation type="journal article" date="2016" name="Genome Announc.">
        <title>Draft genomes of two strains of Paenibacillus glucanolyticus with capability to degrade lignocellulose.</title>
        <authorList>
            <person name="Mathews S.L."/>
            <person name="Pawlak J."/>
            <person name="Grunden A.M."/>
        </authorList>
    </citation>
    <scope>NUCLEOTIDE SEQUENCE [LARGE SCALE GENOMIC DNA]</scope>
    <source>
        <strain evidence="2">SLM1</strain>
    </source>
</reference>
<dbReference type="EMBL" id="LWMH01000001">
    <property type="protein sequence ID" value="KZS48847.1"/>
    <property type="molecule type" value="Genomic_DNA"/>
</dbReference>
<dbReference type="AlphaFoldDB" id="A0A163M8U8"/>
<dbReference type="Proteomes" id="UP000076796">
    <property type="component" value="Unassembled WGS sequence"/>
</dbReference>
<comment type="caution">
    <text evidence="2">The sequence shown here is derived from an EMBL/GenBank/DDBJ whole genome shotgun (WGS) entry which is preliminary data.</text>
</comment>
<sequence>MKKWLVVLLAGTLAFAGGCAGAGSGAATQTKKEELTTPADPFYKYPEPVTLTLAKPINPEDKSLPSGDTVDNNQFTRYMFEKTNIAFDYALTAKTGDPFTQKVQVAIASNDIPDVMVVGEKELRQMVEADQLEDMTQVYEKYASQQIKDFYATTDGKALDKATFDGKLMAIPNIVPQGDAPYFLWVRKDWLDQLGLQEPKTLDDIAAVAKAIIEQDPDGNGKADTIGLPGSPIDLVHGENGFASIFSYYNAYPDYWIKDKEGNVSYGSIQPEVKEALAKLREWYSSGLIDKEFALRKEAYELMSGGKAGMFFGPWWLPWGALGDAVKNDPKANWIALAAPLDAEGNFKTHTVPVSNSFVVVKKNIAHPEAVMIAINTTVAGERGTDPDAKGLDNRVNPIYWPIRVVIENADTVTRKHDMLKLVMDGESKPEDMIPEMQDIYAKAKAADFDPVMDLGAWQPYYSYMIGSAPLNGPLKPQENLFTSITKTMELKNATLDKMEKETFLKIIMGIEPLDSFDTFVEQWTKLGGDQITKEVRESVAE</sequence>